<dbReference type="InterPro" id="IPR016169">
    <property type="entry name" value="FAD-bd_PCMH_sub2"/>
</dbReference>
<dbReference type="Pfam" id="PF02913">
    <property type="entry name" value="FAD-oxidase_C"/>
    <property type="match status" value="1"/>
</dbReference>
<feature type="domain" description="FAD-binding PCMH-type" evidence="5">
    <location>
        <begin position="31"/>
        <end position="209"/>
    </location>
</feature>
<evidence type="ECO:0000313" key="6">
    <source>
        <dbReference type="EMBL" id="GGM04276.1"/>
    </source>
</evidence>
<dbReference type="PANTHER" id="PTHR43716">
    <property type="entry name" value="D-2-HYDROXYGLUTARATE DEHYDROGENASE, MITOCHONDRIAL"/>
    <property type="match status" value="1"/>
</dbReference>
<dbReference type="GO" id="GO:0022904">
    <property type="term" value="P:respiratory electron transport chain"/>
    <property type="evidence" value="ECO:0007669"/>
    <property type="project" value="TreeGrafter"/>
</dbReference>
<dbReference type="FunFam" id="1.10.45.10:FF:000001">
    <property type="entry name" value="D-lactate dehydrogenase mitochondrial"/>
    <property type="match status" value="1"/>
</dbReference>
<dbReference type="Gene3D" id="3.30.70.2190">
    <property type="match status" value="1"/>
</dbReference>
<dbReference type="EMBL" id="BMLF01000002">
    <property type="protein sequence ID" value="GGM04276.1"/>
    <property type="molecule type" value="Genomic_DNA"/>
</dbReference>
<proteinExistence type="inferred from homology"/>
<comment type="similarity">
    <text evidence="2">Belongs to the FAD-binding oxidoreductase/transferase type 4 family.</text>
</comment>
<dbReference type="PROSITE" id="PS51387">
    <property type="entry name" value="FAD_PCMH"/>
    <property type="match status" value="1"/>
</dbReference>
<dbReference type="Gene3D" id="3.30.70.2740">
    <property type="match status" value="1"/>
</dbReference>
<comment type="caution">
    <text evidence="6">The sequence shown here is derived from an EMBL/GenBank/DDBJ whole genome shotgun (WGS) entry which is preliminary data.</text>
</comment>
<accession>A0A917SY71</accession>
<dbReference type="Gene3D" id="1.10.45.10">
    <property type="entry name" value="Vanillyl-alcohol Oxidase, Chain A, domain 4"/>
    <property type="match status" value="1"/>
</dbReference>
<dbReference type="AlphaFoldDB" id="A0A917SY71"/>
<evidence type="ECO:0000256" key="2">
    <source>
        <dbReference type="ARBA" id="ARBA00008000"/>
    </source>
</evidence>
<dbReference type="SUPFAM" id="SSF55103">
    <property type="entry name" value="FAD-linked oxidases, C-terminal domain"/>
    <property type="match status" value="1"/>
</dbReference>
<keyword evidence="3" id="KW-0285">Flavoprotein</keyword>
<dbReference type="Proteomes" id="UP000649829">
    <property type="component" value="Unassembled WGS sequence"/>
</dbReference>
<evidence type="ECO:0000256" key="1">
    <source>
        <dbReference type="ARBA" id="ARBA00001974"/>
    </source>
</evidence>
<evidence type="ECO:0000256" key="4">
    <source>
        <dbReference type="ARBA" id="ARBA00022827"/>
    </source>
</evidence>
<protein>
    <submittedName>
        <fullName evidence="6">D-2-hydroxyacid dehydrogenase</fullName>
    </submittedName>
</protein>
<evidence type="ECO:0000256" key="3">
    <source>
        <dbReference type="ARBA" id="ARBA00022630"/>
    </source>
</evidence>
<dbReference type="InterPro" id="IPR006094">
    <property type="entry name" value="Oxid_FAD_bind_N"/>
</dbReference>
<dbReference type="InterPro" id="IPR036318">
    <property type="entry name" value="FAD-bd_PCMH-like_sf"/>
</dbReference>
<keyword evidence="4" id="KW-0274">FAD</keyword>
<gene>
    <name evidence="6" type="ORF">GCM10011534_27590</name>
</gene>
<dbReference type="InterPro" id="IPR016171">
    <property type="entry name" value="Vanillyl_alc_oxidase_C-sub2"/>
</dbReference>
<evidence type="ECO:0000313" key="7">
    <source>
        <dbReference type="Proteomes" id="UP000649829"/>
    </source>
</evidence>
<dbReference type="Gene3D" id="3.30.465.10">
    <property type="match status" value="1"/>
</dbReference>
<sequence>MLDDYRAIVGEKYLLTGEGAARWTTDATGKIKATPLAVARPADTAEVAALVTAANAAGQAIVPAGGLTGLTGATAAEGALVISLDRMNAIREIRQDARSAVVEAGVVLTRLHEAVEDRGLSFPLTFGARGSCMVGGFLSTNAGGSNVLRYGNTRDLVLGIEAVLPSGEVLDLMTGLHKNNSGYDLRHLMIGAEGTLGIITAAVLKLVPKPRAHATAMLAPRDLGAALKILNAVQEDSGGAVEACEYMPGDYVENYAQMHPEHGMPFDTPQPVNVLMELGSTVPRDSTPGPDGEVPLVARFEAILGRFFEEGLLLDAVVAQSEAQRRVMWARREAAAEVAGTRSPRVTNDVAVEVDRMDEFITRADAVLARVDPGAGRSIVAHLGDGNIHYTVWPGSDDPLEHDRMVEAIEDIVVDMRGSFSAEHGIGIYKLNSMARRKNPAALGAMRAIKAALDPKGIMNPGKMLP</sequence>
<dbReference type="SUPFAM" id="SSF56176">
    <property type="entry name" value="FAD-binding/transporter-associated domain-like"/>
    <property type="match status" value="1"/>
</dbReference>
<dbReference type="GO" id="GO:0071949">
    <property type="term" value="F:FAD binding"/>
    <property type="evidence" value="ECO:0007669"/>
    <property type="project" value="InterPro"/>
</dbReference>
<dbReference type="RefSeq" id="WP_028287409.1">
    <property type="nucleotide sequence ID" value="NZ_BMLF01000002.1"/>
</dbReference>
<comment type="cofactor">
    <cofactor evidence="1">
        <name>FAD</name>
        <dbReference type="ChEBI" id="CHEBI:57692"/>
    </cofactor>
</comment>
<dbReference type="Pfam" id="PF01565">
    <property type="entry name" value="FAD_binding_4"/>
    <property type="match status" value="1"/>
</dbReference>
<dbReference type="Gene3D" id="3.30.43.10">
    <property type="entry name" value="Uridine Diphospho-n-acetylenolpyruvylglucosamine Reductase, domain 2"/>
    <property type="match status" value="1"/>
</dbReference>
<keyword evidence="7" id="KW-1185">Reference proteome</keyword>
<reference evidence="6" key="2">
    <citation type="submission" date="2020-09" db="EMBL/GenBank/DDBJ databases">
        <authorList>
            <person name="Sun Q."/>
            <person name="Zhou Y."/>
        </authorList>
    </citation>
    <scope>NUCLEOTIDE SEQUENCE</scope>
    <source>
        <strain evidence="6">CGMCC 1.6293</strain>
    </source>
</reference>
<dbReference type="PANTHER" id="PTHR43716:SF2">
    <property type="entry name" value="BLL6224 PROTEIN"/>
    <property type="match status" value="1"/>
</dbReference>
<dbReference type="GO" id="GO:0003824">
    <property type="term" value="F:catalytic activity"/>
    <property type="evidence" value="ECO:0007669"/>
    <property type="project" value="InterPro"/>
</dbReference>
<reference evidence="6" key="1">
    <citation type="journal article" date="2014" name="Int. J. Syst. Evol. Microbiol.">
        <title>Complete genome sequence of Corynebacterium casei LMG S-19264T (=DSM 44701T), isolated from a smear-ripened cheese.</title>
        <authorList>
            <consortium name="US DOE Joint Genome Institute (JGI-PGF)"/>
            <person name="Walter F."/>
            <person name="Albersmeier A."/>
            <person name="Kalinowski J."/>
            <person name="Ruckert C."/>
        </authorList>
    </citation>
    <scope>NUCLEOTIDE SEQUENCE</scope>
    <source>
        <strain evidence="6">CGMCC 1.6293</strain>
    </source>
</reference>
<dbReference type="InterPro" id="IPR051264">
    <property type="entry name" value="FAD-oxidored/transferase_4"/>
</dbReference>
<evidence type="ECO:0000259" key="5">
    <source>
        <dbReference type="PROSITE" id="PS51387"/>
    </source>
</evidence>
<dbReference type="InterPro" id="IPR016166">
    <property type="entry name" value="FAD-bd_PCMH"/>
</dbReference>
<dbReference type="InterPro" id="IPR016167">
    <property type="entry name" value="FAD-bd_PCMH_sub1"/>
</dbReference>
<dbReference type="InterPro" id="IPR016164">
    <property type="entry name" value="FAD-linked_Oxase-like_C"/>
</dbReference>
<name>A0A917SY71_9RHOB</name>
<organism evidence="6 7">
    <name type="scientific">Pseudooceanicola nanhaiensis</name>
    <dbReference type="NCBI Taxonomy" id="375761"/>
    <lineage>
        <taxon>Bacteria</taxon>
        <taxon>Pseudomonadati</taxon>
        <taxon>Pseudomonadota</taxon>
        <taxon>Alphaproteobacteria</taxon>
        <taxon>Rhodobacterales</taxon>
        <taxon>Paracoccaceae</taxon>
        <taxon>Pseudooceanicola</taxon>
    </lineage>
</organism>
<dbReference type="InterPro" id="IPR004113">
    <property type="entry name" value="FAD-bd_oxidored_4_C"/>
</dbReference>